<name>A0ABT1YQD0_9BACL</name>
<proteinExistence type="predicted"/>
<dbReference type="SUPFAM" id="SSF53795">
    <property type="entry name" value="PEP carboxykinase-like"/>
    <property type="match status" value="1"/>
</dbReference>
<organism evidence="1 2">
    <name type="scientific">Paenibacillus radicis</name>
    <name type="common">ex Xue et al. 2023</name>
    <dbReference type="NCBI Taxonomy" id="2972489"/>
    <lineage>
        <taxon>Bacteria</taxon>
        <taxon>Bacillati</taxon>
        <taxon>Bacillota</taxon>
        <taxon>Bacilli</taxon>
        <taxon>Bacillales</taxon>
        <taxon>Paenibacillaceae</taxon>
        <taxon>Paenibacillus</taxon>
    </lineage>
</organism>
<sequence>MNNVVYKAFGLTLRSEISLPELPLQPGSNEAATDLNIEVNDVSRLWQELCSPSSRFVIRENLVMFEVPDIALFSIHGGNKIIVTPKAGYDEEIVRLYLLGTCMGALLMQRRILPLHGSAVAIDGKAYAITGESGAGKSTLAATFLNQGFQLLTDDVIAISFSPDQIPYVTPAYPQQKLWQESLSNFGMETSQYRSIYGRESKYCVPVTSKYCMEPLPLAGIYELVKTENSKIGIRQIDKLERFQTLFYHTYRNFLVPGLGLMEWHFNISATIINHIEIYQLSRPASGFSAPQLAAIIQDTLDGGIYHDQKPRHFA</sequence>
<evidence type="ECO:0000313" key="2">
    <source>
        <dbReference type="Proteomes" id="UP001300012"/>
    </source>
</evidence>
<evidence type="ECO:0000313" key="1">
    <source>
        <dbReference type="EMBL" id="MCR8635380.1"/>
    </source>
</evidence>
<dbReference type="EMBL" id="JANQBD010000027">
    <property type="protein sequence ID" value="MCR8635380.1"/>
    <property type="molecule type" value="Genomic_DNA"/>
</dbReference>
<gene>
    <name evidence="1" type="ORF">NV381_29675</name>
</gene>
<dbReference type="InterPro" id="IPR027417">
    <property type="entry name" value="P-loop_NTPase"/>
</dbReference>
<dbReference type="Gene3D" id="3.40.50.300">
    <property type="entry name" value="P-loop containing nucleotide triphosphate hydrolases"/>
    <property type="match status" value="1"/>
</dbReference>
<protein>
    <submittedName>
        <fullName evidence="1">Aldolase</fullName>
    </submittedName>
</protein>
<comment type="caution">
    <text evidence="1">The sequence shown here is derived from an EMBL/GenBank/DDBJ whole genome shotgun (WGS) entry which is preliminary data.</text>
</comment>
<dbReference type="Proteomes" id="UP001300012">
    <property type="component" value="Unassembled WGS sequence"/>
</dbReference>
<reference evidence="1 2" key="1">
    <citation type="submission" date="2022-08" db="EMBL/GenBank/DDBJ databases">
        <title>Paenibacillus endoradicis sp. nov., Paenibacillus radicibacter sp. nov and Paenibacillus pararadicis sp. nov., three cold-adapted plant growth-promoting bacteria isolated from root of Larix gmelinii in Great Khingan.</title>
        <authorList>
            <person name="Xue H."/>
        </authorList>
    </citation>
    <scope>NUCLEOTIDE SEQUENCE [LARGE SCALE GENOMIC DNA]</scope>
    <source>
        <strain evidence="1 2">N5-1-1-5</strain>
    </source>
</reference>
<keyword evidence="2" id="KW-1185">Reference proteome</keyword>
<accession>A0ABT1YQD0</accession>